<evidence type="ECO:0000313" key="1">
    <source>
        <dbReference type="EMBL" id="ABM76132.1"/>
    </source>
</evidence>
<sequence length="77" mass="8890">MEGSQHHKNNEKKEKKFIIFSVPFYIVQINVNITFTIHKLSSSTEEKIINLAIKVHLDDKLLKAGCTFKTLHLLRGL</sequence>
<dbReference type="EMBL" id="CP000553">
    <property type="protein sequence ID" value="ABM76132.1"/>
    <property type="molecule type" value="Genomic_DNA"/>
</dbReference>
<reference evidence="2" key="1">
    <citation type="journal article" date="2007" name="PLoS Genet.">
        <title>Patterns and implications of gene gain and loss in the evolution of Prochlorococcus.</title>
        <authorList>
            <person name="Kettler G.C."/>
            <person name="Martiny A.C."/>
            <person name="Huang K."/>
            <person name="Zucker J."/>
            <person name="Coleman M.L."/>
            <person name="Rodrigue S."/>
            <person name="Chen F."/>
            <person name="Lapidus A."/>
            <person name="Ferriera S."/>
            <person name="Johnson J."/>
            <person name="Steglich C."/>
            <person name="Church G.M."/>
            <person name="Richardson P."/>
            <person name="Chisholm S.W."/>
        </authorList>
    </citation>
    <scope>NUCLEOTIDE SEQUENCE [LARGE SCALE GENOMIC DNA]</scope>
    <source>
        <strain evidence="2">NATL1A</strain>
    </source>
</reference>
<gene>
    <name evidence="1" type="ordered locus">NATL1_15751</name>
</gene>
<proteinExistence type="predicted"/>
<organism evidence="1 2">
    <name type="scientific">Prochlorococcus marinus (strain NATL1A)</name>
    <dbReference type="NCBI Taxonomy" id="167555"/>
    <lineage>
        <taxon>Bacteria</taxon>
        <taxon>Bacillati</taxon>
        <taxon>Cyanobacteriota</taxon>
        <taxon>Cyanophyceae</taxon>
        <taxon>Synechococcales</taxon>
        <taxon>Prochlorococcaceae</taxon>
        <taxon>Prochlorococcus</taxon>
    </lineage>
</organism>
<dbReference type="KEGG" id="pme:NATL1_15751"/>
<dbReference type="RefSeq" id="WP_011824144.1">
    <property type="nucleotide sequence ID" value="NC_008819.1"/>
</dbReference>
<dbReference type="Proteomes" id="UP000002592">
    <property type="component" value="Chromosome"/>
</dbReference>
<dbReference type="HOGENOM" id="CLU_2635201_0_0_3"/>
<protein>
    <submittedName>
        <fullName evidence="1">Uncharacterized protein</fullName>
    </submittedName>
</protein>
<dbReference type="AlphaFoldDB" id="A2C3S2"/>
<evidence type="ECO:0000313" key="2">
    <source>
        <dbReference type="Proteomes" id="UP000002592"/>
    </source>
</evidence>
<accession>A2C3S2</accession>
<name>A2C3S2_PROM1</name>